<protein>
    <submittedName>
        <fullName evidence="2">Uncharacterized protein</fullName>
    </submittedName>
</protein>
<dbReference type="EMBL" id="KV417622">
    <property type="protein sequence ID" value="KZP14128.1"/>
    <property type="molecule type" value="Genomic_DNA"/>
</dbReference>
<dbReference type="STRING" id="436010.A0A166CYD5"/>
<proteinExistence type="predicted"/>
<evidence type="ECO:0000313" key="2">
    <source>
        <dbReference type="EMBL" id="KZP14128.1"/>
    </source>
</evidence>
<feature type="region of interest" description="Disordered" evidence="1">
    <location>
        <begin position="197"/>
        <end position="221"/>
    </location>
</feature>
<keyword evidence="3" id="KW-1185">Reference proteome</keyword>
<dbReference type="OrthoDB" id="444848at2759"/>
<dbReference type="Proteomes" id="UP000076532">
    <property type="component" value="Unassembled WGS sequence"/>
</dbReference>
<evidence type="ECO:0000256" key="1">
    <source>
        <dbReference type="SAM" id="MobiDB-lite"/>
    </source>
</evidence>
<dbReference type="AlphaFoldDB" id="A0A166CYD5"/>
<accession>A0A166CYD5</accession>
<evidence type="ECO:0000313" key="3">
    <source>
        <dbReference type="Proteomes" id="UP000076532"/>
    </source>
</evidence>
<organism evidence="2 3">
    <name type="scientific">Athelia psychrophila</name>
    <dbReference type="NCBI Taxonomy" id="1759441"/>
    <lineage>
        <taxon>Eukaryota</taxon>
        <taxon>Fungi</taxon>
        <taxon>Dikarya</taxon>
        <taxon>Basidiomycota</taxon>
        <taxon>Agaricomycotina</taxon>
        <taxon>Agaricomycetes</taxon>
        <taxon>Agaricomycetidae</taxon>
        <taxon>Atheliales</taxon>
        <taxon>Atheliaceae</taxon>
        <taxon>Athelia</taxon>
    </lineage>
</organism>
<sequence>MAPGYPRYLLGRTCNNHEVHWHVGLLCTYAAHGVEPLLPVDLAKATYLALRLDTQVPTAELLAIRARQLLKRDEDLAQVADRVFTARQRSTAQFIKEHRNSIRTFNFGPGDLVLVRNNSIKTSLDTKTLPRYTSPMVVVQRYPRGSYQLAEIDGAVLQLCYTAFQIIPYYSRTHISIPMDDFVLTPDLTADMMLSGDDEALDGMNDHDDGPQGSDSKSGPA</sequence>
<reference evidence="2 3" key="1">
    <citation type="journal article" date="2016" name="Mol. Biol. Evol.">
        <title>Comparative Genomics of Early-Diverging Mushroom-Forming Fungi Provides Insights into the Origins of Lignocellulose Decay Capabilities.</title>
        <authorList>
            <person name="Nagy L.G."/>
            <person name="Riley R."/>
            <person name="Tritt A."/>
            <person name="Adam C."/>
            <person name="Daum C."/>
            <person name="Floudas D."/>
            <person name="Sun H."/>
            <person name="Yadav J.S."/>
            <person name="Pangilinan J."/>
            <person name="Larsson K.H."/>
            <person name="Matsuura K."/>
            <person name="Barry K."/>
            <person name="Labutti K."/>
            <person name="Kuo R."/>
            <person name="Ohm R.A."/>
            <person name="Bhattacharya S.S."/>
            <person name="Shirouzu T."/>
            <person name="Yoshinaga Y."/>
            <person name="Martin F.M."/>
            <person name="Grigoriev I.V."/>
            <person name="Hibbett D.S."/>
        </authorList>
    </citation>
    <scope>NUCLEOTIDE SEQUENCE [LARGE SCALE GENOMIC DNA]</scope>
    <source>
        <strain evidence="2 3">CBS 109695</strain>
    </source>
</reference>
<name>A0A166CYD5_9AGAM</name>
<gene>
    <name evidence="2" type="ORF">FIBSPDRAFT_959967</name>
</gene>